<comment type="caution">
    <text evidence="3">The sequence shown here is derived from an EMBL/GenBank/DDBJ whole genome shotgun (WGS) entry which is preliminary data.</text>
</comment>
<dbReference type="Proteomes" id="UP000292648">
    <property type="component" value="Unassembled WGS sequence"/>
</dbReference>
<dbReference type="Pfam" id="PF17288">
    <property type="entry name" value="Terminase_3C"/>
    <property type="match status" value="1"/>
</dbReference>
<dbReference type="Gene3D" id="3.40.50.300">
    <property type="entry name" value="P-loop containing nucleotide triphosphate hydrolases"/>
    <property type="match status" value="1"/>
</dbReference>
<dbReference type="PANTHER" id="PTHR39184">
    <property type="match status" value="1"/>
</dbReference>
<evidence type="ECO:0000313" key="4">
    <source>
        <dbReference type="Proteomes" id="UP000292648"/>
    </source>
</evidence>
<dbReference type="InterPro" id="IPR027417">
    <property type="entry name" value="P-loop_NTPase"/>
</dbReference>
<dbReference type="AlphaFoldDB" id="A0A4Q9XXZ1"/>
<organism evidence="3 4">
    <name type="scientific">Lactiplantibacillus paraplantarum</name>
    <dbReference type="NCBI Taxonomy" id="60520"/>
    <lineage>
        <taxon>Bacteria</taxon>
        <taxon>Bacillati</taxon>
        <taxon>Bacillota</taxon>
        <taxon>Bacilli</taxon>
        <taxon>Lactobacillales</taxon>
        <taxon>Lactobacillaceae</taxon>
        <taxon>Lactiplantibacillus</taxon>
    </lineage>
</organism>
<feature type="domain" description="Phage terminase large subunit C-terminal" evidence="2">
    <location>
        <begin position="264"/>
        <end position="403"/>
    </location>
</feature>
<dbReference type="NCBIfam" id="TIGR01547">
    <property type="entry name" value="phage_term_2"/>
    <property type="match status" value="1"/>
</dbReference>
<evidence type="ECO:0000259" key="1">
    <source>
        <dbReference type="Pfam" id="PF04466"/>
    </source>
</evidence>
<sequence length="432" mass="50425">MSTTQQFNLSLRQLIGSGYTDFWRDHHFYRVIKGSRGSKKSVTTAHNLIYRLVKYHWSNILVVRRNANTNKTSTFVECKKAINDFHLERYFKYNESLPEITYLPTGQKIIFRGLDDPLKLTSVNVLTGELCWLWVEEAYEIESFSKLQTVIESLRGNDPQVFYQVTLTFNPWNEHHWLKREFFDQKRDDAFVRTTTVRCNEFVSDEYKQRLYSLYQTNPRRAKTVVDGDWGIAEGLVFEDNVEKIEFNAMDKIQECGQTGFGLDYGFGNDPNAFVAVAIDVHNKQLWVYDEMYTYHQTTPHVAEWLKANGYERARIYADSASPERTAQLNDLGILNADSVSKTPIEAGIDQLWQYQIHVHPKCKNLWRELNSYVFDSDRMGNTLSKPKDQDNHAIDALRYAVRQYMGDYDGSLGVKWDEQYAIGRQMGVSDY</sequence>
<dbReference type="EMBL" id="SEHH01000139">
    <property type="protein sequence ID" value="TBX37620.1"/>
    <property type="molecule type" value="Genomic_DNA"/>
</dbReference>
<dbReference type="Pfam" id="PF04466">
    <property type="entry name" value="Terminase_3"/>
    <property type="match status" value="1"/>
</dbReference>
<gene>
    <name evidence="3" type="ORF">EUZ87_15210</name>
</gene>
<evidence type="ECO:0000259" key="2">
    <source>
        <dbReference type="Pfam" id="PF17288"/>
    </source>
</evidence>
<protein>
    <submittedName>
        <fullName evidence="3">PBSX family phage terminase large subunit</fullName>
    </submittedName>
</protein>
<dbReference type="InterPro" id="IPR006437">
    <property type="entry name" value="Phage_terminase_lsu"/>
</dbReference>
<dbReference type="Gene3D" id="3.30.420.280">
    <property type="match status" value="1"/>
</dbReference>
<reference evidence="3 4" key="1">
    <citation type="submission" date="2019-01" db="EMBL/GenBank/DDBJ databases">
        <title>Draft genome sequence of Lactobacillus paraplantarum OSY-TC318, a Producer of the novel lantibiotic Paraplantaracin TC318.</title>
        <authorList>
            <person name="Hussein W.E."/>
            <person name="Huang E."/>
            <person name="Yousef A.E."/>
        </authorList>
    </citation>
    <scope>NUCLEOTIDE SEQUENCE [LARGE SCALE GENOMIC DNA]</scope>
    <source>
        <strain evidence="3 4">OSY-TC318</strain>
    </source>
</reference>
<dbReference type="InterPro" id="IPR052380">
    <property type="entry name" value="Viral_DNA_packaging_terminase"/>
</dbReference>
<dbReference type="PANTHER" id="PTHR39184:SF1">
    <property type="entry name" value="PBSX PHAGE TERMINASE LARGE SUBUNIT"/>
    <property type="match status" value="1"/>
</dbReference>
<evidence type="ECO:0000313" key="3">
    <source>
        <dbReference type="EMBL" id="TBX37620.1"/>
    </source>
</evidence>
<dbReference type="InterPro" id="IPR035413">
    <property type="entry name" value="Terminase_L_C"/>
</dbReference>
<accession>A0A4Q9XXZ1</accession>
<proteinExistence type="predicted"/>
<dbReference type="InterPro" id="IPR035412">
    <property type="entry name" value="Terminase_L_N"/>
</dbReference>
<feature type="domain" description="Phage terminase large subunit N-terminal" evidence="1">
    <location>
        <begin position="27"/>
        <end position="228"/>
    </location>
</feature>
<name>A0A4Q9XXZ1_9LACO</name>